<feature type="region of interest" description="Disordered" evidence="5">
    <location>
        <begin position="339"/>
        <end position="407"/>
    </location>
</feature>
<comment type="subcellular location">
    <subcellularLocation>
        <location evidence="1">Membrane</location>
        <topology evidence="1">Single-pass membrane protein</topology>
    </subcellularLocation>
</comment>
<dbReference type="PANTHER" id="PTHR15549">
    <property type="entry name" value="PAIRED IMMUNOGLOBULIN-LIKE TYPE 2 RECEPTOR"/>
    <property type="match status" value="1"/>
</dbReference>
<evidence type="ECO:0000256" key="2">
    <source>
        <dbReference type="ARBA" id="ARBA00022692"/>
    </source>
</evidence>
<dbReference type="EMBL" id="JAOTPV010000037">
    <property type="protein sequence ID" value="KAJ4468190.1"/>
    <property type="molecule type" value="Genomic_DNA"/>
</dbReference>
<keyword evidence="2 6" id="KW-0812">Transmembrane</keyword>
<feature type="region of interest" description="Disordered" evidence="5">
    <location>
        <begin position="84"/>
        <end position="113"/>
    </location>
</feature>
<name>A0A9W8ZVN6_9AGAR</name>
<proteinExistence type="predicted"/>
<dbReference type="Proteomes" id="UP001150266">
    <property type="component" value="Unassembled WGS sequence"/>
</dbReference>
<feature type="region of interest" description="Disordered" evidence="5">
    <location>
        <begin position="36"/>
        <end position="71"/>
    </location>
</feature>
<feature type="compositionally biased region" description="Polar residues" evidence="5">
    <location>
        <begin position="346"/>
        <end position="358"/>
    </location>
</feature>
<dbReference type="OrthoDB" id="3068832at2759"/>
<sequence length="472" mass="49036">MADTGSSSSVLASDTSAAAVAPTSISSINTSITSQTTLSTVSSIPTTSSPTPSTSTPTTTTTSSVSSGDSSSTLLATTSSTFSTATTPLTSTSSTPSISSTTSTPSSTTIQVTTVSNSGTQTITVINSVTPASSPSTTSAASTISSSSNSINSFWSNKGAVAGTFTVVALICLAILIWAIMFIIRRRRANKFDRESEAAAAEAANATPPVFLDDDHDRPIYRHDYLSTGDIAGGYNGYEGGGYPHAVPSVSSHGTFNQPAMGLQTNENYPMAEFGSSLYPGASPYPSFMNPGQAPQPINHYDYGYAANELPSSPPMKTPRPTSEDFGVLDMQQQQQRFEGGGDIHNGTTHTTPSVSRGHSTTTSASHSQTGLSRNKSQGSRSLIDGYYSKAPSTNGGHDIVSPNSGESYAAHYQPGFSGMLKSASPRRGTFGYDETPPPLPNLFPGTIDDDEVVVSGDEGSQRKKILKVANE</sequence>
<feature type="compositionally biased region" description="Polar residues" evidence="5">
    <location>
        <begin position="391"/>
        <end position="407"/>
    </location>
</feature>
<feature type="compositionally biased region" description="Low complexity" evidence="5">
    <location>
        <begin position="359"/>
        <end position="370"/>
    </location>
</feature>
<comment type="caution">
    <text evidence="7">The sequence shown here is derived from an EMBL/GenBank/DDBJ whole genome shotgun (WGS) entry which is preliminary data.</text>
</comment>
<protein>
    <recommendedName>
        <fullName evidence="9">REJ domain-containing protein</fullName>
    </recommendedName>
</protein>
<evidence type="ECO:0008006" key="9">
    <source>
        <dbReference type="Google" id="ProtNLM"/>
    </source>
</evidence>
<gene>
    <name evidence="7" type="ORF">J3R30DRAFT_3715121</name>
</gene>
<feature type="compositionally biased region" description="Polar residues" evidence="5">
    <location>
        <begin position="371"/>
        <end position="381"/>
    </location>
</feature>
<feature type="region of interest" description="Disordered" evidence="5">
    <location>
        <begin position="1"/>
        <end position="20"/>
    </location>
</feature>
<evidence type="ECO:0000256" key="6">
    <source>
        <dbReference type="SAM" id="Phobius"/>
    </source>
</evidence>
<dbReference type="AlphaFoldDB" id="A0A9W8ZVN6"/>
<reference evidence="7" key="1">
    <citation type="submission" date="2022-08" db="EMBL/GenBank/DDBJ databases">
        <title>A Global Phylogenomic Analysis of the Shiitake Genus Lentinula.</title>
        <authorList>
            <consortium name="DOE Joint Genome Institute"/>
            <person name="Sierra-Patev S."/>
            <person name="Min B."/>
            <person name="Naranjo-Ortiz M."/>
            <person name="Looney B."/>
            <person name="Konkel Z."/>
            <person name="Slot J.C."/>
            <person name="Sakamoto Y."/>
            <person name="Steenwyk J.L."/>
            <person name="Rokas A."/>
            <person name="Carro J."/>
            <person name="Camarero S."/>
            <person name="Ferreira P."/>
            <person name="Molpeceres G."/>
            <person name="Ruiz-Duenas F.J."/>
            <person name="Serrano A."/>
            <person name="Henrissat B."/>
            <person name="Drula E."/>
            <person name="Hughes K.W."/>
            <person name="Mata J.L."/>
            <person name="Ishikawa N.K."/>
            <person name="Vargas-Isla R."/>
            <person name="Ushijima S."/>
            <person name="Smith C.A."/>
            <person name="Ahrendt S."/>
            <person name="Andreopoulos W."/>
            <person name="He G."/>
            <person name="Labutti K."/>
            <person name="Lipzen A."/>
            <person name="Ng V."/>
            <person name="Riley R."/>
            <person name="Sandor L."/>
            <person name="Barry K."/>
            <person name="Martinez A.T."/>
            <person name="Xiao Y."/>
            <person name="Gibbons J.G."/>
            <person name="Terashima K."/>
            <person name="Grigoriev I.V."/>
            <person name="Hibbett D.S."/>
        </authorList>
    </citation>
    <scope>NUCLEOTIDE SEQUENCE</scope>
    <source>
        <strain evidence="7">JLM2183</strain>
    </source>
</reference>
<dbReference type="GO" id="GO:0071944">
    <property type="term" value="C:cell periphery"/>
    <property type="evidence" value="ECO:0007669"/>
    <property type="project" value="UniProtKB-ARBA"/>
</dbReference>
<dbReference type="GO" id="GO:0016020">
    <property type="term" value="C:membrane"/>
    <property type="evidence" value="ECO:0007669"/>
    <property type="project" value="UniProtKB-SubCell"/>
</dbReference>
<evidence type="ECO:0000313" key="8">
    <source>
        <dbReference type="Proteomes" id="UP001150266"/>
    </source>
</evidence>
<dbReference type="InterPro" id="IPR051694">
    <property type="entry name" value="Immunoregulatory_rcpt-like"/>
</dbReference>
<evidence type="ECO:0000256" key="3">
    <source>
        <dbReference type="ARBA" id="ARBA00022989"/>
    </source>
</evidence>
<evidence type="ECO:0000256" key="5">
    <source>
        <dbReference type="SAM" id="MobiDB-lite"/>
    </source>
</evidence>
<evidence type="ECO:0000313" key="7">
    <source>
        <dbReference type="EMBL" id="KAJ4468190.1"/>
    </source>
</evidence>
<feature type="transmembrane region" description="Helical" evidence="6">
    <location>
        <begin position="160"/>
        <end position="184"/>
    </location>
</feature>
<keyword evidence="3 6" id="KW-1133">Transmembrane helix</keyword>
<accession>A0A9W8ZVN6</accession>
<keyword evidence="4 6" id="KW-0472">Membrane</keyword>
<keyword evidence="8" id="KW-1185">Reference proteome</keyword>
<evidence type="ECO:0000256" key="4">
    <source>
        <dbReference type="ARBA" id="ARBA00023136"/>
    </source>
</evidence>
<evidence type="ECO:0000256" key="1">
    <source>
        <dbReference type="ARBA" id="ARBA00004167"/>
    </source>
</evidence>
<organism evidence="7 8">
    <name type="scientific">Lentinula aciculospora</name>
    <dbReference type="NCBI Taxonomy" id="153920"/>
    <lineage>
        <taxon>Eukaryota</taxon>
        <taxon>Fungi</taxon>
        <taxon>Dikarya</taxon>
        <taxon>Basidiomycota</taxon>
        <taxon>Agaricomycotina</taxon>
        <taxon>Agaricomycetes</taxon>
        <taxon>Agaricomycetidae</taxon>
        <taxon>Agaricales</taxon>
        <taxon>Marasmiineae</taxon>
        <taxon>Omphalotaceae</taxon>
        <taxon>Lentinula</taxon>
    </lineage>
</organism>